<evidence type="ECO:0008006" key="3">
    <source>
        <dbReference type="Google" id="ProtNLM"/>
    </source>
</evidence>
<dbReference type="AlphaFoldDB" id="A0AAD7FYR6"/>
<comment type="caution">
    <text evidence="1">The sequence shown here is derived from an EMBL/GenBank/DDBJ whole genome shotgun (WGS) entry which is preliminary data.</text>
</comment>
<sequence length="247" mass="28394">MFGTKWRSRVQEIDQKILFHEEQIALLRSERKSVARDLDAIVYPVLTLPNEITSEIFVHYVESHPNRSPLHLTWVCRSWRAVAISTCRLWTQCIDLYAASALPIWLSRAGSLPLNLEFHLRLDLARDGWRIDSLYETVSRFSSQFESLTVSSFRPIQLPPVPFPRLRKLFISDGIWGWEDEIAHYDGPYLNAPSLREVVLKGECVKMLQTALPKTQLTKLSLEADLADCLAILAHTPNLQELEIISE</sequence>
<evidence type="ECO:0000313" key="2">
    <source>
        <dbReference type="Proteomes" id="UP001221142"/>
    </source>
</evidence>
<reference evidence="1" key="1">
    <citation type="submission" date="2023-03" db="EMBL/GenBank/DDBJ databases">
        <title>Massive genome expansion in bonnet fungi (Mycena s.s.) driven by repeated elements and novel gene families across ecological guilds.</title>
        <authorList>
            <consortium name="Lawrence Berkeley National Laboratory"/>
            <person name="Harder C.B."/>
            <person name="Miyauchi S."/>
            <person name="Viragh M."/>
            <person name="Kuo A."/>
            <person name="Thoen E."/>
            <person name="Andreopoulos B."/>
            <person name="Lu D."/>
            <person name="Skrede I."/>
            <person name="Drula E."/>
            <person name="Henrissat B."/>
            <person name="Morin E."/>
            <person name="Kohler A."/>
            <person name="Barry K."/>
            <person name="LaButti K."/>
            <person name="Morin E."/>
            <person name="Salamov A."/>
            <person name="Lipzen A."/>
            <person name="Mereny Z."/>
            <person name="Hegedus B."/>
            <person name="Baldrian P."/>
            <person name="Stursova M."/>
            <person name="Weitz H."/>
            <person name="Taylor A."/>
            <person name="Grigoriev I.V."/>
            <person name="Nagy L.G."/>
            <person name="Martin F."/>
            <person name="Kauserud H."/>
        </authorList>
    </citation>
    <scope>NUCLEOTIDE SEQUENCE</scope>
    <source>
        <strain evidence="1">9284</strain>
    </source>
</reference>
<proteinExistence type="predicted"/>
<dbReference type="EMBL" id="JARKIF010000003">
    <property type="protein sequence ID" value="KAJ7644493.1"/>
    <property type="molecule type" value="Genomic_DNA"/>
</dbReference>
<accession>A0AAD7FYR6</accession>
<keyword evidence="2" id="KW-1185">Reference proteome</keyword>
<dbReference type="Proteomes" id="UP001221142">
    <property type="component" value="Unassembled WGS sequence"/>
</dbReference>
<evidence type="ECO:0000313" key="1">
    <source>
        <dbReference type="EMBL" id="KAJ7644493.1"/>
    </source>
</evidence>
<feature type="non-terminal residue" evidence="1">
    <location>
        <position position="247"/>
    </location>
</feature>
<protein>
    <recommendedName>
        <fullName evidence="3">F-box domain-containing protein</fullName>
    </recommendedName>
</protein>
<dbReference type="Gene3D" id="1.20.1280.50">
    <property type="match status" value="1"/>
</dbReference>
<name>A0AAD7FYR6_9AGAR</name>
<gene>
    <name evidence="1" type="ORF">FB45DRAFT_824676</name>
</gene>
<organism evidence="1 2">
    <name type="scientific">Roridomyces roridus</name>
    <dbReference type="NCBI Taxonomy" id="1738132"/>
    <lineage>
        <taxon>Eukaryota</taxon>
        <taxon>Fungi</taxon>
        <taxon>Dikarya</taxon>
        <taxon>Basidiomycota</taxon>
        <taxon>Agaricomycotina</taxon>
        <taxon>Agaricomycetes</taxon>
        <taxon>Agaricomycetidae</taxon>
        <taxon>Agaricales</taxon>
        <taxon>Marasmiineae</taxon>
        <taxon>Mycenaceae</taxon>
        <taxon>Roridomyces</taxon>
    </lineage>
</organism>